<dbReference type="InterPro" id="IPR013249">
    <property type="entry name" value="RNA_pol_sigma70_r4_t2"/>
</dbReference>
<keyword evidence="4" id="KW-0804">Transcription</keyword>
<dbReference type="Pfam" id="PF08281">
    <property type="entry name" value="Sigma70_r4_2"/>
    <property type="match status" value="1"/>
</dbReference>
<keyword evidence="3" id="KW-0731">Sigma factor</keyword>
<feature type="domain" description="RNA polymerase sigma-70 region 2" evidence="5">
    <location>
        <begin position="3"/>
        <end position="65"/>
    </location>
</feature>
<dbReference type="InterPro" id="IPR013325">
    <property type="entry name" value="RNA_pol_sigma_r2"/>
</dbReference>
<dbReference type="GO" id="GO:0003677">
    <property type="term" value="F:DNA binding"/>
    <property type="evidence" value="ECO:0007669"/>
    <property type="project" value="InterPro"/>
</dbReference>
<evidence type="ECO:0000256" key="1">
    <source>
        <dbReference type="ARBA" id="ARBA00010641"/>
    </source>
</evidence>
<dbReference type="Pfam" id="PF04542">
    <property type="entry name" value="Sigma70_r2"/>
    <property type="match status" value="1"/>
</dbReference>
<dbReference type="KEGG" id="cheb:HH215_30045"/>
<reference evidence="7 8" key="1">
    <citation type="submission" date="2020-04" db="EMBL/GenBank/DDBJ databases">
        <title>Genome sequencing of novel species.</title>
        <authorList>
            <person name="Heo J."/>
            <person name="Kim S.-J."/>
            <person name="Kim J.-S."/>
            <person name="Hong S.-B."/>
            <person name="Kwon S.-W."/>
        </authorList>
    </citation>
    <scope>NUCLEOTIDE SEQUENCE [LARGE SCALE GENOMIC DNA]</scope>
    <source>
        <strain evidence="7 8">MFER-1</strain>
    </source>
</reference>
<proteinExistence type="inferred from homology"/>
<evidence type="ECO:0000256" key="4">
    <source>
        <dbReference type="ARBA" id="ARBA00023163"/>
    </source>
</evidence>
<feature type="domain" description="RNA polymerase sigma factor 70 region 4 type 2" evidence="6">
    <location>
        <begin position="98"/>
        <end position="150"/>
    </location>
</feature>
<dbReference type="InterPro" id="IPR014284">
    <property type="entry name" value="RNA_pol_sigma-70_dom"/>
</dbReference>
<dbReference type="Gene3D" id="1.10.10.10">
    <property type="entry name" value="Winged helix-like DNA-binding domain superfamily/Winged helix DNA-binding domain"/>
    <property type="match status" value="1"/>
</dbReference>
<evidence type="ECO:0000256" key="3">
    <source>
        <dbReference type="ARBA" id="ARBA00023082"/>
    </source>
</evidence>
<dbReference type="EMBL" id="CP051680">
    <property type="protein sequence ID" value="QJD88415.1"/>
    <property type="molecule type" value="Genomic_DNA"/>
</dbReference>
<evidence type="ECO:0000313" key="8">
    <source>
        <dbReference type="Proteomes" id="UP000502248"/>
    </source>
</evidence>
<dbReference type="Gene3D" id="1.10.1740.10">
    <property type="match status" value="1"/>
</dbReference>
<accession>A0A7Z2ZQT7</accession>
<dbReference type="AlphaFoldDB" id="A0A7Z2ZQT7"/>
<dbReference type="CDD" id="cd06171">
    <property type="entry name" value="Sigma70_r4"/>
    <property type="match status" value="1"/>
</dbReference>
<dbReference type="GO" id="GO:0006352">
    <property type="term" value="P:DNA-templated transcription initiation"/>
    <property type="evidence" value="ECO:0007669"/>
    <property type="project" value="InterPro"/>
</dbReference>
<organism evidence="7 8">
    <name type="scientific">Cohnella herbarum</name>
    <dbReference type="NCBI Taxonomy" id="2728023"/>
    <lineage>
        <taxon>Bacteria</taxon>
        <taxon>Bacillati</taxon>
        <taxon>Bacillota</taxon>
        <taxon>Bacilli</taxon>
        <taxon>Bacillales</taxon>
        <taxon>Paenibacillaceae</taxon>
        <taxon>Cohnella</taxon>
    </lineage>
</organism>
<evidence type="ECO:0000313" key="7">
    <source>
        <dbReference type="EMBL" id="QJD88415.1"/>
    </source>
</evidence>
<keyword evidence="2" id="KW-0805">Transcription regulation</keyword>
<evidence type="ECO:0000256" key="2">
    <source>
        <dbReference type="ARBA" id="ARBA00023015"/>
    </source>
</evidence>
<dbReference type="SUPFAM" id="SSF88659">
    <property type="entry name" value="Sigma3 and sigma4 domains of RNA polymerase sigma factors"/>
    <property type="match status" value="1"/>
</dbReference>
<evidence type="ECO:0000259" key="5">
    <source>
        <dbReference type="Pfam" id="PF04542"/>
    </source>
</evidence>
<dbReference type="NCBIfam" id="TIGR02937">
    <property type="entry name" value="sigma70-ECF"/>
    <property type="match status" value="1"/>
</dbReference>
<dbReference type="Proteomes" id="UP000502248">
    <property type="component" value="Chromosome"/>
</dbReference>
<dbReference type="InterPro" id="IPR007627">
    <property type="entry name" value="RNA_pol_sigma70_r2"/>
</dbReference>
<dbReference type="InterPro" id="IPR039425">
    <property type="entry name" value="RNA_pol_sigma-70-like"/>
</dbReference>
<keyword evidence="8" id="KW-1185">Reference proteome</keyword>
<gene>
    <name evidence="7" type="ORF">HH215_30045</name>
</gene>
<sequence>MAQYGDELQRTAFLLVKDRQAAEEAVMDTFIQAYRKIHQLKEPDKLRGWLLRIVVNRCRMKMRTWSWRNLFPSASIERMIEETEPGPENLLLAEWRNQRLSEAIHRLDYRYREVITLYYYNELSVLEIAEHVKSNENTVKARLARGRMRLRQMLEEEGDGDEDGAGAL</sequence>
<name>A0A7Z2ZQT7_9BACL</name>
<dbReference type="PANTHER" id="PTHR43133:SF51">
    <property type="entry name" value="RNA POLYMERASE SIGMA FACTOR"/>
    <property type="match status" value="1"/>
</dbReference>
<comment type="similarity">
    <text evidence="1">Belongs to the sigma-70 factor family. ECF subfamily.</text>
</comment>
<evidence type="ECO:0000259" key="6">
    <source>
        <dbReference type="Pfam" id="PF08281"/>
    </source>
</evidence>
<dbReference type="GO" id="GO:0016987">
    <property type="term" value="F:sigma factor activity"/>
    <property type="evidence" value="ECO:0007669"/>
    <property type="project" value="UniProtKB-KW"/>
</dbReference>
<dbReference type="InterPro" id="IPR013324">
    <property type="entry name" value="RNA_pol_sigma_r3/r4-like"/>
</dbReference>
<protein>
    <submittedName>
        <fullName evidence="7">Sigma-70 family RNA polymerase sigma factor</fullName>
    </submittedName>
</protein>
<dbReference type="SUPFAM" id="SSF88946">
    <property type="entry name" value="Sigma2 domain of RNA polymerase sigma factors"/>
    <property type="match status" value="1"/>
</dbReference>
<dbReference type="PANTHER" id="PTHR43133">
    <property type="entry name" value="RNA POLYMERASE ECF-TYPE SIGMA FACTO"/>
    <property type="match status" value="1"/>
</dbReference>
<dbReference type="InterPro" id="IPR036388">
    <property type="entry name" value="WH-like_DNA-bd_sf"/>
</dbReference>